<evidence type="ECO:0000313" key="8">
    <source>
        <dbReference type="EMBL" id="GAA1505998.1"/>
    </source>
</evidence>
<proteinExistence type="predicted"/>
<dbReference type="PANTHER" id="PTHR36923:SF3">
    <property type="entry name" value="FERREDOXIN"/>
    <property type="match status" value="1"/>
</dbReference>
<comment type="caution">
    <text evidence="8">The sequence shown here is derived from an EMBL/GenBank/DDBJ whole genome shotgun (WGS) entry which is preliminary data.</text>
</comment>
<keyword evidence="2" id="KW-0813">Transport</keyword>
<evidence type="ECO:0000256" key="4">
    <source>
        <dbReference type="ARBA" id="ARBA00022982"/>
    </source>
</evidence>
<evidence type="ECO:0000256" key="2">
    <source>
        <dbReference type="ARBA" id="ARBA00022448"/>
    </source>
</evidence>
<evidence type="ECO:0000256" key="5">
    <source>
        <dbReference type="ARBA" id="ARBA00023004"/>
    </source>
</evidence>
<keyword evidence="9" id="KW-1185">Reference proteome</keyword>
<keyword evidence="5" id="KW-0408">Iron</keyword>
<evidence type="ECO:0000256" key="7">
    <source>
        <dbReference type="ARBA" id="ARBA00023291"/>
    </source>
</evidence>
<keyword evidence="4" id="KW-0249">Electron transport</keyword>
<dbReference type="PANTHER" id="PTHR36923">
    <property type="entry name" value="FERREDOXIN"/>
    <property type="match status" value="1"/>
</dbReference>
<dbReference type="EMBL" id="BAAAOR010000007">
    <property type="protein sequence ID" value="GAA1505998.1"/>
    <property type="molecule type" value="Genomic_DNA"/>
</dbReference>
<protein>
    <submittedName>
        <fullName evidence="8">Ferredoxin</fullName>
    </submittedName>
</protein>
<organism evidence="8 9">
    <name type="scientific">Nocardioides humi</name>
    <dbReference type="NCBI Taxonomy" id="449461"/>
    <lineage>
        <taxon>Bacteria</taxon>
        <taxon>Bacillati</taxon>
        <taxon>Actinomycetota</taxon>
        <taxon>Actinomycetes</taxon>
        <taxon>Propionibacteriales</taxon>
        <taxon>Nocardioidaceae</taxon>
        <taxon>Nocardioides</taxon>
    </lineage>
</organism>
<dbReference type="Proteomes" id="UP001500842">
    <property type="component" value="Unassembled WGS sequence"/>
</dbReference>
<keyword evidence="7" id="KW-0003">3Fe-4S</keyword>
<evidence type="ECO:0000256" key="6">
    <source>
        <dbReference type="ARBA" id="ARBA00023014"/>
    </source>
</evidence>
<dbReference type="Gene3D" id="3.30.70.20">
    <property type="match status" value="1"/>
</dbReference>
<name>A0ABN1ZWD2_9ACTN</name>
<reference evidence="8 9" key="1">
    <citation type="journal article" date="2019" name="Int. J. Syst. Evol. Microbiol.">
        <title>The Global Catalogue of Microorganisms (GCM) 10K type strain sequencing project: providing services to taxonomists for standard genome sequencing and annotation.</title>
        <authorList>
            <consortium name="The Broad Institute Genomics Platform"/>
            <consortium name="The Broad Institute Genome Sequencing Center for Infectious Disease"/>
            <person name="Wu L."/>
            <person name="Ma J."/>
        </authorList>
    </citation>
    <scope>NUCLEOTIDE SEQUENCE [LARGE SCALE GENOMIC DNA]</scope>
    <source>
        <strain evidence="8 9">JCM 14942</strain>
    </source>
</reference>
<evidence type="ECO:0000313" key="9">
    <source>
        <dbReference type="Proteomes" id="UP001500842"/>
    </source>
</evidence>
<keyword evidence="6" id="KW-0411">Iron-sulfur</keyword>
<sequence length="63" mass="6834">MRVRVDQAKCMGHGVCCVNAPDIFKIGDDDHAYVESEVVPAGREEAAQMGAQNCPEQAIDVEE</sequence>
<dbReference type="Pfam" id="PF13459">
    <property type="entry name" value="Fer4_15"/>
    <property type="match status" value="1"/>
</dbReference>
<evidence type="ECO:0000256" key="1">
    <source>
        <dbReference type="ARBA" id="ARBA00001927"/>
    </source>
</evidence>
<keyword evidence="3" id="KW-0479">Metal-binding</keyword>
<gene>
    <name evidence="8" type="ORF">GCM10009788_07150</name>
</gene>
<comment type="cofactor">
    <cofactor evidence="1">
        <name>[3Fe-4S] cluster</name>
        <dbReference type="ChEBI" id="CHEBI:21137"/>
    </cofactor>
</comment>
<accession>A0ABN1ZWD2</accession>
<evidence type="ECO:0000256" key="3">
    <source>
        <dbReference type="ARBA" id="ARBA00022723"/>
    </source>
</evidence>
<dbReference type="SUPFAM" id="SSF54862">
    <property type="entry name" value="4Fe-4S ferredoxins"/>
    <property type="match status" value="1"/>
</dbReference>
<dbReference type="RefSeq" id="WP_141005171.1">
    <property type="nucleotide sequence ID" value="NZ_BAAAOR010000007.1"/>
</dbReference>
<dbReference type="InterPro" id="IPR051269">
    <property type="entry name" value="Fe-S_cluster_ET"/>
</dbReference>